<organism evidence="4 5">
    <name type="scientific">Lysinibacillus capsici</name>
    <dbReference type="NCBI Taxonomy" id="2115968"/>
    <lineage>
        <taxon>Bacteria</taxon>
        <taxon>Bacillati</taxon>
        <taxon>Bacillota</taxon>
        <taxon>Bacilli</taxon>
        <taxon>Bacillales</taxon>
        <taxon>Bacillaceae</taxon>
        <taxon>Lysinibacillus</taxon>
    </lineage>
</organism>
<feature type="domain" description="SLH" evidence="3">
    <location>
        <begin position="104"/>
        <end position="164"/>
    </location>
</feature>
<dbReference type="PROSITE" id="PS51272">
    <property type="entry name" value="SLH"/>
    <property type="match status" value="3"/>
</dbReference>
<evidence type="ECO:0000256" key="1">
    <source>
        <dbReference type="ARBA" id="ARBA00022729"/>
    </source>
</evidence>
<feature type="domain" description="SLH" evidence="3">
    <location>
        <begin position="40"/>
        <end position="103"/>
    </location>
</feature>
<feature type="domain" description="SLH" evidence="3">
    <location>
        <begin position="177"/>
        <end position="240"/>
    </location>
</feature>
<accession>A0A2X0YEM0</accession>
<keyword evidence="1 2" id="KW-0732">Signal</keyword>
<evidence type="ECO:0000313" key="4">
    <source>
        <dbReference type="EMBL" id="SPU00750.1"/>
    </source>
</evidence>
<dbReference type="Proteomes" id="UP000251431">
    <property type="component" value="Unassembled WGS sequence"/>
</dbReference>
<evidence type="ECO:0000313" key="5">
    <source>
        <dbReference type="Proteomes" id="UP000251431"/>
    </source>
</evidence>
<dbReference type="RefSeq" id="WP_233436334.1">
    <property type="nucleotide sequence ID" value="NZ_UAQE01000001.1"/>
</dbReference>
<gene>
    <name evidence="4" type="primary">ctc_2</name>
    <name evidence="4" type="ORF">NCTC7582_03549</name>
</gene>
<dbReference type="InterPro" id="IPR051465">
    <property type="entry name" value="Cell_Envelope_Struct_Comp"/>
</dbReference>
<evidence type="ECO:0000256" key="2">
    <source>
        <dbReference type="SAM" id="SignalP"/>
    </source>
</evidence>
<reference evidence="4 5" key="1">
    <citation type="submission" date="2018-06" db="EMBL/GenBank/DDBJ databases">
        <authorList>
            <consortium name="Pathogen Informatics"/>
            <person name="Doyle S."/>
        </authorList>
    </citation>
    <scope>NUCLEOTIDE SEQUENCE [LARGE SCALE GENOMIC DNA]</scope>
    <source>
        <strain evidence="4 5">NCTC7582</strain>
    </source>
</reference>
<proteinExistence type="predicted"/>
<dbReference type="PANTHER" id="PTHR43308:SF5">
    <property type="entry name" value="S-LAYER PROTEIN _ PEPTIDOGLYCAN ENDO-BETA-N-ACETYLGLUCOSAMINIDASE"/>
    <property type="match status" value="1"/>
</dbReference>
<feature type="chain" id="PRO_5015856992" evidence="2">
    <location>
        <begin position="37"/>
        <end position="479"/>
    </location>
</feature>
<dbReference type="InterPro" id="IPR001119">
    <property type="entry name" value="SLH_dom"/>
</dbReference>
<dbReference type="Pfam" id="PF00395">
    <property type="entry name" value="SLH"/>
    <property type="match status" value="3"/>
</dbReference>
<feature type="signal peptide" evidence="2">
    <location>
        <begin position="1"/>
        <end position="36"/>
    </location>
</feature>
<dbReference type="AlphaFoldDB" id="A0A2X0YEM0"/>
<evidence type="ECO:0000259" key="3">
    <source>
        <dbReference type="PROSITE" id="PS51272"/>
    </source>
</evidence>
<dbReference type="EMBL" id="UAQE01000001">
    <property type="protein sequence ID" value="SPU00750.1"/>
    <property type="molecule type" value="Genomic_DNA"/>
</dbReference>
<dbReference type="PANTHER" id="PTHR43308">
    <property type="entry name" value="OUTER MEMBRANE PROTEIN ALPHA-RELATED"/>
    <property type="match status" value="1"/>
</dbReference>
<protein>
    <submittedName>
        <fullName evidence="4">S-layer protein</fullName>
    </submittedName>
</protein>
<sequence>MLHRRTSNNNLMMKALAASVMTAAMVIPVATENAQAAPITNTTFKDVPKSHWAYESIKQVAEKGLVTGYEDSTYRPSAHVTRAEFATFLARVFESNERATVSFNDISDTHWANEAIQEGLALGFIKLEDFSKNKFEPNKPMTRGEMSRWLANGLAHANADYGKAIEEMANSSLTLIPIPEFYKGGVNKKDLPYIGVALGTGLLSGYKDFTFKPNGNTTRAEVATILIRFMDTLKKVPSDFIGLQELREVANTGTNILTLTNYEKARYNDTTSWYKSTEKEAREENMSVEEYLKMLWGEAYKLPVTGEEIGGFEDVLGKPYTLNNKRAVNTIERAIFVDTRGSQAKGIYKDMFFMNVTNPNMPGERLNENYYSVYYEYTTTPIQNTTLSSMYNGSVLGQIGDRIVNLVKAEQFGITTPPTKYESYYREVEKGVFKKITNDFFTKDKTVRYWAVQTVGEIFEGRIRGMTDDGSEYHYEIIE</sequence>
<name>A0A2X0YEM0_9BACI</name>